<name>A0ACB9J6I1_9ASTR</name>
<accession>A0ACB9J6I1</accession>
<proteinExistence type="predicted"/>
<reference evidence="2" key="1">
    <citation type="journal article" date="2022" name="Mol. Ecol. Resour.">
        <title>The genomes of chicory, endive, great burdock and yacon provide insights into Asteraceae palaeo-polyploidization history and plant inulin production.</title>
        <authorList>
            <person name="Fan W."/>
            <person name="Wang S."/>
            <person name="Wang H."/>
            <person name="Wang A."/>
            <person name="Jiang F."/>
            <person name="Liu H."/>
            <person name="Zhao H."/>
            <person name="Xu D."/>
            <person name="Zhang Y."/>
        </authorList>
    </citation>
    <scope>NUCLEOTIDE SEQUENCE [LARGE SCALE GENOMIC DNA]</scope>
    <source>
        <strain evidence="2">cv. Yunnan</strain>
    </source>
</reference>
<keyword evidence="2" id="KW-1185">Reference proteome</keyword>
<reference evidence="1 2" key="2">
    <citation type="journal article" date="2022" name="Mol. Ecol. Resour.">
        <title>The genomes of chicory, endive, great burdock and yacon provide insights into Asteraceae paleo-polyploidization history and plant inulin production.</title>
        <authorList>
            <person name="Fan W."/>
            <person name="Wang S."/>
            <person name="Wang H."/>
            <person name="Wang A."/>
            <person name="Jiang F."/>
            <person name="Liu H."/>
            <person name="Zhao H."/>
            <person name="Xu D."/>
            <person name="Zhang Y."/>
        </authorList>
    </citation>
    <scope>NUCLEOTIDE SEQUENCE [LARGE SCALE GENOMIC DNA]</scope>
    <source>
        <strain evidence="2">cv. Yunnan</strain>
        <tissue evidence="1">Leaves</tissue>
    </source>
</reference>
<dbReference type="EMBL" id="CM042022">
    <property type="protein sequence ID" value="KAI3815794.1"/>
    <property type="molecule type" value="Genomic_DNA"/>
</dbReference>
<comment type="caution">
    <text evidence="1">The sequence shown here is derived from an EMBL/GenBank/DDBJ whole genome shotgun (WGS) entry which is preliminary data.</text>
</comment>
<protein>
    <submittedName>
        <fullName evidence="1">Uncharacterized protein</fullName>
    </submittedName>
</protein>
<evidence type="ECO:0000313" key="1">
    <source>
        <dbReference type="EMBL" id="KAI3815794.1"/>
    </source>
</evidence>
<evidence type="ECO:0000313" key="2">
    <source>
        <dbReference type="Proteomes" id="UP001056120"/>
    </source>
</evidence>
<organism evidence="1 2">
    <name type="scientific">Smallanthus sonchifolius</name>
    <dbReference type="NCBI Taxonomy" id="185202"/>
    <lineage>
        <taxon>Eukaryota</taxon>
        <taxon>Viridiplantae</taxon>
        <taxon>Streptophyta</taxon>
        <taxon>Embryophyta</taxon>
        <taxon>Tracheophyta</taxon>
        <taxon>Spermatophyta</taxon>
        <taxon>Magnoliopsida</taxon>
        <taxon>eudicotyledons</taxon>
        <taxon>Gunneridae</taxon>
        <taxon>Pentapetalae</taxon>
        <taxon>asterids</taxon>
        <taxon>campanulids</taxon>
        <taxon>Asterales</taxon>
        <taxon>Asteraceae</taxon>
        <taxon>Asteroideae</taxon>
        <taxon>Heliantheae alliance</taxon>
        <taxon>Millerieae</taxon>
        <taxon>Smallanthus</taxon>
    </lineage>
</organism>
<dbReference type="Proteomes" id="UP001056120">
    <property type="component" value="Linkage Group LG05"/>
</dbReference>
<gene>
    <name evidence="1" type="ORF">L1987_15476</name>
</gene>
<sequence length="268" mass="30687">MEKLFSGIRELKQDILSYIMRVGDKEGSLGVMARYVKSKLAWNGMNLIVFLINMFVCSRSPVQQPVVQYEVRNLARVLACVLKSDCPQYFRYFCTAEEEELLARKIFQLLGAVAQDLMNRKFRNKSISNFAGTSEKGGEETQMLIKKHLDFCKRKMVSSKKGKIKFIFDDYTYEELLDGEEDEAEAECSSRYLMNVSLSHEMRKEEQCFCEIICKSVSNKALPAIVQLDGALSRQVPPFRQLASSVREFGNQLAILIGAITLLIREER</sequence>